<comment type="caution">
    <text evidence="1">The sequence shown here is derived from an EMBL/GenBank/DDBJ whole genome shotgun (WGS) entry which is preliminary data.</text>
</comment>
<gene>
    <name evidence="1" type="ORF">S01H4_59727</name>
</gene>
<proteinExistence type="predicted"/>
<accession>X1EQ18</accession>
<dbReference type="EMBL" id="BART01035079">
    <property type="protein sequence ID" value="GAH10748.1"/>
    <property type="molecule type" value="Genomic_DNA"/>
</dbReference>
<feature type="non-terminal residue" evidence="1">
    <location>
        <position position="1"/>
    </location>
</feature>
<organism evidence="1">
    <name type="scientific">marine sediment metagenome</name>
    <dbReference type="NCBI Taxonomy" id="412755"/>
    <lineage>
        <taxon>unclassified sequences</taxon>
        <taxon>metagenomes</taxon>
        <taxon>ecological metagenomes</taxon>
    </lineage>
</organism>
<dbReference type="AlphaFoldDB" id="X1EQ18"/>
<name>X1EQ18_9ZZZZ</name>
<evidence type="ECO:0000313" key="1">
    <source>
        <dbReference type="EMBL" id="GAH10748.1"/>
    </source>
</evidence>
<reference evidence="1" key="1">
    <citation type="journal article" date="2014" name="Front. Microbiol.">
        <title>High frequency of phylogenetically diverse reductive dehalogenase-homologous genes in deep subseafloor sedimentary metagenomes.</title>
        <authorList>
            <person name="Kawai M."/>
            <person name="Futagami T."/>
            <person name="Toyoda A."/>
            <person name="Takaki Y."/>
            <person name="Nishi S."/>
            <person name="Hori S."/>
            <person name="Arai W."/>
            <person name="Tsubouchi T."/>
            <person name="Morono Y."/>
            <person name="Uchiyama I."/>
            <person name="Ito T."/>
            <person name="Fujiyama A."/>
            <person name="Inagaki F."/>
            <person name="Takami H."/>
        </authorList>
    </citation>
    <scope>NUCLEOTIDE SEQUENCE</scope>
    <source>
        <strain evidence="1">Expedition CK06-06</strain>
    </source>
</reference>
<protein>
    <submittedName>
        <fullName evidence="1">Uncharacterized protein</fullName>
    </submittedName>
</protein>
<sequence length="174" mass="19618">DISASEGSGAQLIIRYGYASDYSYRFSGPYLENGTRIPGGATLSVHQASQTDQIIINGETWVDVDEEPLMFSWDISGETRIIYEREEANYTLTIPEDTFYIYDFDIVDYTGRVGSRDSYLIASRFINGSETIIQVLQIQDTSTDVPAEHERLLIHIHPGLPINDNLICLRCLVN</sequence>